<dbReference type="RefSeq" id="WP_344080839.1">
    <property type="nucleotide sequence ID" value="NZ_BAAALS010000011.1"/>
</dbReference>
<feature type="region of interest" description="Disordered" evidence="1">
    <location>
        <begin position="327"/>
        <end position="354"/>
    </location>
</feature>
<comment type="caution">
    <text evidence="2">The sequence shown here is derived from an EMBL/GenBank/DDBJ whole genome shotgun (WGS) entry which is preliminary data.</text>
</comment>
<dbReference type="Proteomes" id="UP001500655">
    <property type="component" value="Unassembled WGS sequence"/>
</dbReference>
<dbReference type="EMBL" id="BAAALS010000011">
    <property type="protein sequence ID" value="GAA1753948.1"/>
    <property type="molecule type" value="Genomic_DNA"/>
</dbReference>
<evidence type="ECO:0008006" key="4">
    <source>
        <dbReference type="Google" id="ProtNLM"/>
    </source>
</evidence>
<feature type="region of interest" description="Disordered" evidence="1">
    <location>
        <begin position="177"/>
        <end position="301"/>
    </location>
</feature>
<feature type="compositionally biased region" description="Gly residues" evidence="1">
    <location>
        <begin position="193"/>
        <end position="202"/>
    </location>
</feature>
<evidence type="ECO:0000313" key="3">
    <source>
        <dbReference type="Proteomes" id="UP001500655"/>
    </source>
</evidence>
<sequence>MSDQTSEPDAKAHMVELWARLAQETPEAGAAQVRAWLAIDGMCRQHADVLEAMATRLADTWTPTKGSAAEAFQAFVGRLVGSMRLTAQAAYRNGLSVDAFHQGLMETRTGVARLMAEFERREAVEKARASGGIAGSTRTMASAGWRRQLADEAAALVAASDATADIAMRVAQFPQHYSVDSRDDAEPEPSGGKTTGEGGRAGAGDSNMGPEVFPRGVPVLAGGVDSPSSGPVGSGGSQAPGGTQPVSGAGFPGRQSMPGGLPIGVPEGRVIGAHPIAPGPRSGDPAPTGRASGVRPGVATGGAAAHGAVAAGMVGAPMMPMTGGVPTTARDGTRIGRPGGVIGGQRGKRPYDPDDPWAVEADGVTPIIGAECVDAVEESAGALPPGVVKVEGWPR</sequence>
<protein>
    <recommendedName>
        <fullName evidence="4">PPE family domain-containing protein</fullName>
    </recommendedName>
</protein>
<gene>
    <name evidence="2" type="ORF">GCM10009681_26300</name>
</gene>
<reference evidence="2 3" key="1">
    <citation type="journal article" date="2019" name="Int. J. Syst. Evol. Microbiol.">
        <title>The Global Catalogue of Microorganisms (GCM) 10K type strain sequencing project: providing services to taxonomists for standard genome sequencing and annotation.</title>
        <authorList>
            <consortium name="The Broad Institute Genomics Platform"/>
            <consortium name="The Broad Institute Genome Sequencing Center for Infectious Disease"/>
            <person name="Wu L."/>
            <person name="Ma J."/>
        </authorList>
    </citation>
    <scope>NUCLEOTIDE SEQUENCE [LARGE SCALE GENOMIC DNA]</scope>
    <source>
        <strain evidence="2 3">JCM 13249</strain>
    </source>
</reference>
<evidence type="ECO:0000256" key="1">
    <source>
        <dbReference type="SAM" id="MobiDB-lite"/>
    </source>
</evidence>
<accession>A0ABN2KE26</accession>
<keyword evidence="3" id="KW-1185">Reference proteome</keyword>
<organism evidence="2 3">
    <name type="scientific">Luedemannella helvata</name>
    <dbReference type="NCBI Taxonomy" id="349315"/>
    <lineage>
        <taxon>Bacteria</taxon>
        <taxon>Bacillati</taxon>
        <taxon>Actinomycetota</taxon>
        <taxon>Actinomycetes</taxon>
        <taxon>Micromonosporales</taxon>
        <taxon>Micromonosporaceae</taxon>
        <taxon>Luedemannella</taxon>
    </lineage>
</organism>
<name>A0ABN2KE26_9ACTN</name>
<evidence type="ECO:0000313" key="2">
    <source>
        <dbReference type="EMBL" id="GAA1753948.1"/>
    </source>
</evidence>
<feature type="compositionally biased region" description="Low complexity" evidence="1">
    <location>
        <begin position="221"/>
        <end position="231"/>
    </location>
</feature>
<proteinExistence type="predicted"/>